<dbReference type="EMBL" id="OU900107">
    <property type="protein sequence ID" value="CAG9857654.1"/>
    <property type="molecule type" value="Genomic_DNA"/>
</dbReference>
<evidence type="ECO:0000256" key="3">
    <source>
        <dbReference type="PROSITE-ProRule" id="PRU00464"/>
    </source>
</evidence>
<accession>A0A9N9TLM5</accession>
<reference evidence="5" key="1">
    <citation type="submission" date="2022-01" db="EMBL/GenBank/DDBJ databases">
        <authorList>
            <person name="King R."/>
        </authorList>
    </citation>
    <scope>NUCLEOTIDE SEQUENCE</scope>
</reference>
<dbReference type="SUPFAM" id="SSF54197">
    <property type="entry name" value="HIT-like"/>
    <property type="match status" value="1"/>
</dbReference>
<name>A0A9N9TLM5_PHYSR</name>
<dbReference type="Gene3D" id="3.30.428.10">
    <property type="entry name" value="HIT-like"/>
    <property type="match status" value="1"/>
</dbReference>
<dbReference type="PROSITE" id="PS51084">
    <property type="entry name" value="HIT_2"/>
    <property type="match status" value="1"/>
</dbReference>
<sequence length="155" mass="17379">MAGVFRKLTIENVGKWKRLRPILIHSNKMSSEVDKALGANAESQKETIFDKIISKQIPADIIFEDDKCMAFNDVNPQAPVHFLVIPKKRIPKLDDSTEDDSSLLGHVMLTAKSLAQKRLPNGYRLVINNGPDGCQSVYHLHIHILGGRQMNWPPG</sequence>
<dbReference type="Pfam" id="PF01230">
    <property type="entry name" value="HIT"/>
    <property type="match status" value="1"/>
</dbReference>
<dbReference type="AlphaFoldDB" id="A0A9N9TLM5"/>
<dbReference type="InterPro" id="IPR036265">
    <property type="entry name" value="HIT-like_sf"/>
</dbReference>
<evidence type="ECO:0000256" key="1">
    <source>
        <dbReference type="PIRSR" id="PIRSR601310-1"/>
    </source>
</evidence>
<protein>
    <recommendedName>
        <fullName evidence="4">HIT domain-containing protein</fullName>
    </recommendedName>
</protein>
<dbReference type="OrthoDB" id="672793at2759"/>
<feature type="short sequence motif" description="Histidine triad motif" evidence="2 3">
    <location>
        <begin position="139"/>
        <end position="143"/>
    </location>
</feature>
<dbReference type="CDD" id="cd01276">
    <property type="entry name" value="PKCI_related"/>
    <property type="match status" value="1"/>
</dbReference>
<dbReference type="InterPro" id="IPR001310">
    <property type="entry name" value="Histidine_triad_HIT"/>
</dbReference>
<evidence type="ECO:0000313" key="5">
    <source>
        <dbReference type="EMBL" id="CAG9857654.1"/>
    </source>
</evidence>
<dbReference type="PRINTS" id="PR00332">
    <property type="entry name" value="HISTRIAD"/>
</dbReference>
<evidence type="ECO:0000313" key="6">
    <source>
        <dbReference type="Proteomes" id="UP001153712"/>
    </source>
</evidence>
<feature type="domain" description="HIT" evidence="4">
    <location>
        <begin position="48"/>
        <end position="155"/>
    </location>
</feature>
<feature type="active site" description="Tele-AMP-histidine intermediate" evidence="1">
    <location>
        <position position="141"/>
    </location>
</feature>
<dbReference type="PANTHER" id="PTHR23089">
    <property type="entry name" value="HISTIDINE TRIAD HIT PROTEIN"/>
    <property type="match status" value="1"/>
</dbReference>
<organism evidence="5 6">
    <name type="scientific">Phyllotreta striolata</name>
    <name type="common">Striped flea beetle</name>
    <name type="synonym">Crioceris striolata</name>
    <dbReference type="NCBI Taxonomy" id="444603"/>
    <lineage>
        <taxon>Eukaryota</taxon>
        <taxon>Metazoa</taxon>
        <taxon>Ecdysozoa</taxon>
        <taxon>Arthropoda</taxon>
        <taxon>Hexapoda</taxon>
        <taxon>Insecta</taxon>
        <taxon>Pterygota</taxon>
        <taxon>Neoptera</taxon>
        <taxon>Endopterygota</taxon>
        <taxon>Coleoptera</taxon>
        <taxon>Polyphaga</taxon>
        <taxon>Cucujiformia</taxon>
        <taxon>Chrysomeloidea</taxon>
        <taxon>Chrysomelidae</taxon>
        <taxon>Galerucinae</taxon>
        <taxon>Alticini</taxon>
        <taxon>Phyllotreta</taxon>
    </lineage>
</organism>
<dbReference type="GO" id="GO:0003824">
    <property type="term" value="F:catalytic activity"/>
    <property type="evidence" value="ECO:0007669"/>
    <property type="project" value="InterPro"/>
</dbReference>
<evidence type="ECO:0000256" key="2">
    <source>
        <dbReference type="PIRSR" id="PIRSR601310-3"/>
    </source>
</evidence>
<evidence type="ECO:0000259" key="4">
    <source>
        <dbReference type="PROSITE" id="PS51084"/>
    </source>
</evidence>
<keyword evidence="6" id="KW-1185">Reference proteome</keyword>
<gene>
    <name evidence="5" type="ORF">PHYEVI_LOCUS4056</name>
</gene>
<dbReference type="FunFam" id="3.30.428.10:FF:000005">
    <property type="entry name" value="Histidine triad nucleotide-binding protein 1"/>
    <property type="match status" value="1"/>
</dbReference>
<dbReference type="PROSITE" id="PS00892">
    <property type="entry name" value="HIT_1"/>
    <property type="match status" value="1"/>
</dbReference>
<dbReference type="InterPro" id="IPR019808">
    <property type="entry name" value="Histidine_triad_CS"/>
</dbReference>
<dbReference type="InterPro" id="IPR011146">
    <property type="entry name" value="HIT-like"/>
</dbReference>
<dbReference type="Proteomes" id="UP001153712">
    <property type="component" value="Chromosome 14"/>
</dbReference>
<proteinExistence type="predicted"/>